<dbReference type="InterPro" id="IPR050667">
    <property type="entry name" value="PPR-containing_protein"/>
</dbReference>
<dbReference type="NCBIfam" id="TIGR00756">
    <property type="entry name" value="PPR"/>
    <property type="match status" value="5"/>
</dbReference>
<feature type="repeat" description="PPR" evidence="3">
    <location>
        <begin position="359"/>
        <end position="393"/>
    </location>
</feature>
<evidence type="ECO:0000313" key="7">
    <source>
        <dbReference type="Proteomes" id="UP000639772"/>
    </source>
</evidence>
<proteinExistence type="inferred from homology"/>
<feature type="repeat" description="PPR" evidence="3">
    <location>
        <begin position="8"/>
        <end position="42"/>
    </location>
</feature>
<keyword evidence="2" id="KW-0677">Repeat</keyword>
<keyword evidence="6" id="KW-1185">Reference proteome</keyword>
<sequence>MHSGTELPADLCNSLLAALSAHGSFNIARQLFDEMLIRGVQFSSVGFGCFIGKLCRVGELKETMLLVQRVKQQLSGQIDGSVVAALIVDGLCRAGRIDDAWEVLDQLRKIGCKPDFLAYRILSEGFKSMCRLEEMERILKQKRKLGVAPRVNVYGEFILSLISVRRISEAKELAEAIVDGDFPMEDAVLNALIGSVSAVDIDSSILFCKYMIRKDKVLSITSLKDLSKNLCKQGRDGEMWDIYQVFLGKEHFKRVEHYNVMVSFLCKAGKAREAYDILKQMKKKGFRPDICTYNFLFKALCQDDLLRPAKRLWDEIFTSGYCANLHTYNILIQKFLQVGESKEAHRLFNQMLRKGVAPDVVTYSSIMELLCKENRIAEALDVFHKCLEQDPTIASSTLNALVDSLCKKGKYVSASHVMRGVPASTASHDSQLILLKSFAEAGEFDLAIEHLYSIKRVSHMELENIVNKLLHSLSTTPNLGLLLQLLQKMQSHGLISHCQALMLFDV</sequence>
<feature type="repeat" description="PPR" evidence="3">
    <location>
        <begin position="254"/>
        <end position="288"/>
    </location>
</feature>
<dbReference type="SUPFAM" id="SSF48452">
    <property type="entry name" value="TPR-like"/>
    <property type="match status" value="1"/>
</dbReference>
<feature type="repeat" description="PPR" evidence="3">
    <location>
        <begin position="324"/>
        <end position="358"/>
    </location>
</feature>
<evidence type="ECO:0000313" key="5">
    <source>
        <dbReference type="EMBL" id="KAG0487467.1"/>
    </source>
</evidence>
<evidence type="ECO:0000313" key="6">
    <source>
        <dbReference type="Proteomes" id="UP000636800"/>
    </source>
</evidence>
<evidence type="ECO:0000256" key="3">
    <source>
        <dbReference type="PROSITE-ProRule" id="PRU00708"/>
    </source>
</evidence>
<feature type="repeat" description="PPR" evidence="3">
    <location>
        <begin position="80"/>
        <end position="114"/>
    </location>
</feature>
<dbReference type="InterPro" id="IPR011990">
    <property type="entry name" value="TPR-like_helical_dom_sf"/>
</dbReference>
<reference evidence="6 7" key="1">
    <citation type="journal article" date="2020" name="Nat. Food">
        <title>A phased Vanilla planifolia genome enables genetic improvement of flavour and production.</title>
        <authorList>
            <person name="Hasing T."/>
            <person name="Tang H."/>
            <person name="Brym M."/>
            <person name="Khazi F."/>
            <person name="Huang T."/>
            <person name="Chambers A.H."/>
        </authorList>
    </citation>
    <scope>NUCLEOTIDE SEQUENCE [LARGE SCALE GENOMIC DNA]</scope>
    <source>
        <tissue evidence="4">Leaf</tissue>
    </source>
</reference>
<dbReference type="AlphaFoldDB" id="A0A835RB84"/>
<comment type="similarity">
    <text evidence="1">Belongs to the PPR family. P subfamily.</text>
</comment>
<dbReference type="EMBL" id="JADCNL010000004">
    <property type="protein sequence ID" value="KAG0485699.1"/>
    <property type="molecule type" value="Genomic_DNA"/>
</dbReference>
<evidence type="ECO:0000256" key="1">
    <source>
        <dbReference type="ARBA" id="ARBA00007626"/>
    </source>
</evidence>
<feature type="repeat" description="PPR" evidence="3">
    <location>
        <begin position="289"/>
        <end position="323"/>
    </location>
</feature>
<accession>A0A835RB84</accession>
<dbReference type="Gene3D" id="1.25.40.10">
    <property type="entry name" value="Tetratricopeptide repeat domain"/>
    <property type="match status" value="5"/>
</dbReference>
<comment type="caution">
    <text evidence="4">The sequence shown here is derived from an EMBL/GenBank/DDBJ whole genome shotgun (WGS) entry which is preliminary data.</text>
</comment>
<dbReference type="EMBL" id="JADCNM010000004">
    <property type="protein sequence ID" value="KAG0487467.1"/>
    <property type="molecule type" value="Genomic_DNA"/>
</dbReference>
<evidence type="ECO:0000313" key="4">
    <source>
        <dbReference type="EMBL" id="KAG0485699.1"/>
    </source>
</evidence>
<organism evidence="4 6">
    <name type="scientific">Vanilla planifolia</name>
    <name type="common">Vanilla</name>
    <dbReference type="NCBI Taxonomy" id="51239"/>
    <lineage>
        <taxon>Eukaryota</taxon>
        <taxon>Viridiplantae</taxon>
        <taxon>Streptophyta</taxon>
        <taxon>Embryophyta</taxon>
        <taxon>Tracheophyta</taxon>
        <taxon>Spermatophyta</taxon>
        <taxon>Magnoliopsida</taxon>
        <taxon>Liliopsida</taxon>
        <taxon>Asparagales</taxon>
        <taxon>Orchidaceae</taxon>
        <taxon>Vanilloideae</taxon>
        <taxon>Vanilleae</taxon>
        <taxon>Vanilla</taxon>
    </lineage>
</organism>
<dbReference type="OrthoDB" id="185373at2759"/>
<dbReference type="InterPro" id="IPR002885">
    <property type="entry name" value="PPR_rpt"/>
</dbReference>
<evidence type="ECO:0008006" key="8">
    <source>
        <dbReference type="Google" id="ProtNLM"/>
    </source>
</evidence>
<dbReference type="Proteomes" id="UP000639772">
    <property type="component" value="Unassembled WGS sequence"/>
</dbReference>
<dbReference type="PANTHER" id="PTHR47939:SF13">
    <property type="entry name" value="OS03G0201400 PROTEIN"/>
    <property type="match status" value="1"/>
</dbReference>
<name>A0A835RB84_VANPL</name>
<gene>
    <name evidence="5" type="ORF">HPP92_009562</name>
    <name evidence="4" type="ORF">HPP92_009778</name>
</gene>
<protein>
    <recommendedName>
        <fullName evidence="8">Pentatricopeptide repeat-containing protein</fullName>
    </recommendedName>
</protein>
<dbReference type="Proteomes" id="UP000636800">
    <property type="component" value="Unassembled WGS sequence"/>
</dbReference>
<dbReference type="PANTHER" id="PTHR47939">
    <property type="entry name" value="MEMBRANE-ASSOCIATED SALT-INDUCIBLE PROTEIN-LIKE"/>
    <property type="match status" value="1"/>
</dbReference>
<dbReference type="Pfam" id="PF13041">
    <property type="entry name" value="PPR_2"/>
    <property type="match status" value="3"/>
</dbReference>
<dbReference type="PROSITE" id="PS51375">
    <property type="entry name" value="PPR"/>
    <property type="match status" value="6"/>
</dbReference>
<evidence type="ECO:0000256" key="2">
    <source>
        <dbReference type="ARBA" id="ARBA00022737"/>
    </source>
</evidence>
<dbReference type="Pfam" id="PF01535">
    <property type="entry name" value="PPR"/>
    <property type="match status" value="2"/>
</dbReference>